<comment type="caution">
    <text evidence="1">The sequence shown here is derived from an EMBL/GenBank/DDBJ whole genome shotgun (WGS) entry which is preliminary data.</text>
</comment>
<sequence>MDQKTVPTTRATLYRGTFLPPVLVPRPVRTHRPAHATPLVCCASPWAVAANGGGFRACAWATLAWLAVTGRVELATAATAVVAVQTSLAALSPLVIYGAAMFHTSLYHSEIRSSLDLADDLAPKRGAAAVPQSVGEIHLDDVVYQYRQGHPCGQSCLPHPGAW</sequence>
<dbReference type="EMBL" id="BNDY01000017">
    <property type="protein sequence ID" value="GHI40269.1"/>
    <property type="molecule type" value="Genomic_DNA"/>
</dbReference>
<protein>
    <submittedName>
        <fullName evidence="1">Uncharacterized protein</fullName>
    </submittedName>
</protein>
<organism evidence="1 2">
    <name type="scientific">Streptomyces violascens</name>
    <dbReference type="NCBI Taxonomy" id="67381"/>
    <lineage>
        <taxon>Bacteria</taxon>
        <taxon>Bacillati</taxon>
        <taxon>Actinomycetota</taxon>
        <taxon>Actinomycetes</taxon>
        <taxon>Kitasatosporales</taxon>
        <taxon>Streptomycetaceae</taxon>
        <taxon>Streptomyces</taxon>
    </lineage>
</organism>
<proteinExistence type="predicted"/>
<evidence type="ECO:0000313" key="1">
    <source>
        <dbReference type="EMBL" id="GHI40269.1"/>
    </source>
</evidence>
<evidence type="ECO:0000313" key="2">
    <source>
        <dbReference type="Proteomes" id="UP001050808"/>
    </source>
</evidence>
<keyword evidence="2" id="KW-1185">Reference proteome</keyword>
<accession>A0ABQ3QSL0</accession>
<gene>
    <name evidence="1" type="ORF">Sviol_46770</name>
</gene>
<reference evidence="1" key="1">
    <citation type="submission" date="2024-05" db="EMBL/GenBank/DDBJ databases">
        <title>Whole genome shotgun sequence of Streptomyces violascens NBRC 12920.</title>
        <authorList>
            <person name="Komaki H."/>
            <person name="Tamura T."/>
        </authorList>
    </citation>
    <scope>NUCLEOTIDE SEQUENCE</scope>
    <source>
        <strain evidence="1">NBRC 12920</strain>
    </source>
</reference>
<name>A0ABQ3QSL0_9ACTN</name>
<dbReference type="Proteomes" id="UP001050808">
    <property type="component" value="Unassembled WGS sequence"/>
</dbReference>